<evidence type="ECO:0000313" key="9">
    <source>
        <dbReference type="Proteomes" id="UP000037069"/>
    </source>
</evidence>
<proteinExistence type="predicted"/>
<evidence type="ECO:0000256" key="1">
    <source>
        <dbReference type="ARBA" id="ARBA00011764"/>
    </source>
</evidence>
<dbReference type="Pfam" id="PF13873">
    <property type="entry name" value="Myb_DNA-bind_5"/>
    <property type="match status" value="1"/>
</dbReference>
<protein>
    <recommendedName>
        <fullName evidence="2">Regulatory protein zeste</fullName>
    </recommendedName>
</protein>
<organism evidence="8 9">
    <name type="scientific">Lucilia cuprina</name>
    <name type="common">Green bottle fly</name>
    <name type="synonym">Australian sheep blowfly</name>
    <dbReference type="NCBI Taxonomy" id="7375"/>
    <lineage>
        <taxon>Eukaryota</taxon>
        <taxon>Metazoa</taxon>
        <taxon>Ecdysozoa</taxon>
        <taxon>Arthropoda</taxon>
        <taxon>Hexapoda</taxon>
        <taxon>Insecta</taxon>
        <taxon>Pterygota</taxon>
        <taxon>Neoptera</taxon>
        <taxon>Endopterygota</taxon>
        <taxon>Diptera</taxon>
        <taxon>Brachycera</taxon>
        <taxon>Muscomorpha</taxon>
        <taxon>Oestroidea</taxon>
        <taxon>Calliphoridae</taxon>
        <taxon>Luciliinae</taxon>
        <taxon>Lucilia</taxon>
    </lineage>
</organism>
<feature type="non-terminal residue" evidence="8">
    <location>
        <position position="157"/>
    </location>
</feature>
<evidence type="ECO:0000256" key="2">
    <source>
        <dbReference type="ARBA" id="ARBA00016807"/>
    </source>
</evidence>
<dbReference type="PANTHER" id="PTHR23098">
    <property type="entry name" value="AGAP001331-PA-RELATED"/>
    <property type="match status" value="1"/>
</dbReference>
<dbReference type="OMA" id="WELILEH"/>
<keyword evidence="9" id="KW-1185">Reference proteome</keyword>
<evidence type="ECO:0000256" key="4">
    <source>
        <dbReference type="ARBA" id="ARBA00023125"/>
    </source>
</evidence>
<keyword evidence="4" id="KW-0238">DNA-binding</keyword>
<dbReference type="PANTHER" id="PTHR23098:SF16">
    <property type="entry name" value="REGULATORY PROTEIN ZESTE"/>
    <property type="match status" value="1"/>
</dbReference>
<dbReference type="Proteomes" id="UP000037069">
    <property type="component" value="Unassembled WGS sequence"/>
</dbReference>
<sequence length="157" mass="17801">MEHIRNALIVRKSIKRAKKQTNEQWELILEHVNNNPNLARGVPVFGSNRKEIDDSWEQLTQKVNANGPPQKESKEWKKVWCDLRTRLKKKLIRASRTGGGINTQIPLTSVEQAADSILNVSTAVNPLGVVYGLEYQENSVTEISLEVETEDQPQTTQ</sequence>
<dbReference type="GO" id="GO:0005634">
    <property type="term" value="C:nucleus"/>
    <property type="evidence" value="ECO:0007669"/>
    <property type="project" value="TreeGrafter"/>
</dbReference>
<evidence type="ECO:0000259" key="7">
    <source>
        <dbReference type="Pfam" id="PF13873"/>
    </source>
</evidence>
<comment type="subunit">
    <text evidence="1">Self-associates forming complexes of several hundred monomers.</text>
</comment>
<evidence type="ECO:0000256" key="5">
    <source>
        <dbReference type="ARBA" id="ARBA00023163"/>
    </source>
</evidence>
<dbReference type="InterPro" id="IPR028002">
    <property type="entry name" value="Myb_DNA-bind_5"/>
</dbReference>
<gene>
    <name evidence="8" type="ORF">FF38_00514</name>
</gene>
<dbReference type="EMBL" id="JRES01001357">
    <property type="protein sequence ID" value="KNC23363.1"/>
    <property type="molecule type" value="Genomic_DNA"/>
</dbReference>
<comment type="function">
    <text evidence="6">Involved in transvection phenomena (= synapsis-dependent gene expression), where the synaptic pairing of chromosomes carrying genes with which zeste interacts influences the expression of these genes. Zeste binds to DNA and stimulates transcription from a nearby promoter.</text>
</comment>
<dbReference type="AlphaFoldDB" id="A0A0L0BTN8"/>
<feature type="domain" description="Myb/SANT-like DNA-binding" evidence="7">
    <location>
        <begin position="16"/>
        <end position="91"/>
    </location>
</feature>
<evidence type="ECO:0000256" key="3">
    <source>
        <dbReference type="ARBA" id="ARBA00023015"/>
    </source>
</evidence>
<dbReference type="OrthoDB" id="8049035at2759"/>
<comment type="caution">
    <text evidence="8">The sequence shown here is derived from an EMBL/GenBank/DDBJ whole genome shotgun (WGS) entry which is preliminary data.</text>
</comment>
<keyword evidence="3" id="KW-0805">Transcription regulation</keyword>
<evidence type="ECO:0000313" key="8">
    <source>
        <dbReference type="EMBL" id="KNC23363.1"/>
    </source>
</evidence>
<name>A0A0L0BTN8_LUCCU</name>
<keyword evidence="5" id="KW-0804">Transcription</keyword>
<accession>A0A0L0BTN8</accession>
<reference evidence="8 9" key="1">
    <citation type="journal article" date="2015" name="Nat. Commun.">
        <title>Lucilia cuprina genome unlocks parasitic fly biology to underpin future interventions.</title>
        <authorList>
            <person name="Anstead C.A."/>
            <person name="Korhonen P.K."/>
            <person name="Young N.D."/>
            <person name="Hall R.S."/>
            <person name="Jex A.R."/>
            <person name="Murali S.C."/>
            <person name="Hughes D.S."/>
            <person name="Lee S.F."/>
            <person name="Perry T."/>
            <person name="Stroehlein A.J."/>
            <person name="Ansell B.R."/>
            <person name="Breugelmans B."/>
            <person name="Hofmann A."/>
            <person name="Qu J."/>
            <person name="Dugan S."/>
            <person name="Lee S.L."/>
            <person name="Chao H."/>
            <person name="Dinh H."/>
            <person name="Han Y."/>
            <person name="Doddapaneni H.V."/>
            <person name="Worley K.C."/>
            <person name="Muzny D.M."/>
            <person name="Ioannidis P."/>
            <person name="Waterhouse R.M."/>
            <person name="Zdobnov E.M."/>
            <person name="James P.J."/>
            <person name="Bagnall N.H."/>
            <person name="Kotze A.C."/>
            <person name="Gibbs R.A."/>
            <person name="Richards S."/>
            <person name="Batterham P."/>
            <person name="Gasser R.B."/>
        </authorList>
    </citation>
    <scope>NUCLEOTIDE SEQUENCE [LARGE SCALE GENOMIC DNA]</scope>
    <source>
        <strain evidence="8 9">LS</strain>
        <tissue evidence="8">Full body</tissue>
    </source>
</reference>
<dbReference type="GO" id="GO:0003677">
    <property type="term" value="F:DNA binding"/>
    <property type="evidence" value="ECO:0007669"/>
    <property type="project" value="UniProtKB-KW"/>
</dbReference>
<evidence type="ECO:0000256" key="6">
    <source>
        <dbReference type="ARBA" id="ARBA00025466"/>
    </source>
</evidence>